<dbReference type="Pfam" id="PF13280">
    <property type="entry name" value="WYL"/>
    <property type="match status" value="1"/>
</dbReference>
<evidence type="ECO:0000259" key="1">
    <source>
        <dbReference type="Pfam" id="PF13280"/>
    </source>
</evidence>
<dbReference type="Proteomes" id="UP001501495">
    <property type="component" value="Unassembled WGS sequence"/>
</dbReference>
<name>A0ABP7XUI6_9ACTN</name>
<accession>A0ABP7XUI6</accession>
<comment type="caution">
    <text evidence="4">The sequence shown here is derived from an EMBL/GenBank/DDBJ whole genome shotgun (WGS) entry which is preliminary data.</text>
</comment>
<dbReference type="PANTHER" id="PTHR34580:SF1">
    <property type="entry name" value="PROTEIN PAFC"/>
    <property type="match status" value="1"/>
</dbReference>
<feature type="domain" description="WYL" evidence="1">
    <location>
        <begin position="163"/>
        <end position="228"/>
    </location>
</feature>
<dbReference type="PANTHER" id="PTHR34580">
    <property type="match status" value="1"/>
</dbReference>
<dbReference type="Pfam" id="PF19187">
    <property type="entry name" value="HTH_PafC"/>
    <property type="match status" value="1"/>
</dbReference>
<dbReference type="InterPro" id="IPR057727">
    <property type="entry name" value="WCX_dom"/>
</dbReference>
<dbReference type="PROSITE" id="PS52050">
    <property type="entry name" value="WYL"/>
    <property type="match status" value="1"/>
</dbReference>
<proteinExistence type="predicted"/>
<dbReference type="InterPro" id="IPR051534">
    <property type="entry name" value="CBASS_pafABC_assoc_protein"/>
</dbReference>
<dbReference type="RefSeq" id="WP_344734818.1">
    <property type="nucleotide sequence ID" value="NZ_BAAAZH010000028.1"/>
</dbReference>
<dbReference type="InterPro" id="IPR028349">
    <property type="entry name" value="PafC-like"/>
</dbReference>
<sequence>MSERPIARAANSKDQVARLLTLVPYLHARDSVHLEEAARALDVTPRQLLRDLKVLLMCGLPGGYPDDLIDVDLDALEGPDGDGVIRVSNAEYLARPLRLTPTEATAVVVALRALRNGAGEETREIVDRTLAKLDTALAEGSAAALIDPGAPVTDAAQDALGADLERAARDAVQVRLAYFVPARDEVSERTVDPRGVVTSGGQRYLDAWCHTAEAPRLFRLDRIRSAEVTAEPVLTEPEPPRDLADGPFTPASRTRTVALELAREARWVVEYYPVEQAEELGEGRLMVRMRVADDAWLHRLLLRLTPFARVVEPDGFHDAHLRAVQSALHRYDPPLDTVVVD</sequence>
<protein>
    <submittedName>
        <fullName evidence="4">WYL domain-containing protein</fullName>
    </submittedName>
</protein>
<evidence type="ECO:0000259" key="2">
    <source>
        <dbReference type="Pfam" id="PF19187"/>
    </source>
</evidence>
<gene>
    <name evidence="4" type="ORF">GCM10022215_35540</name>
</gene>
<dbReference type="PIRSF" id="PIRSF016838">
    <property type="entry name" value="PafC"/>
    <property type="match status" value="1"/>
</dbReference>
<evidence type="ECO:0000313" key="5">
    <source>
        <dbReference type="Proteomes" id="UP001501495"/>
    </source>
</evidence>
<feature type="domain" description="WCX" evidence="3">
    <location>
        <begin position="255"/>
        <end position="327"/>
    </location>
</feature>
<evidence type="ECO:0000259" key="3">
    <source>
        <dbReference type="Pfam" id="PF25583"/>
    </source>
</evidence>
<dbReference type="EMBL" id="BAAAZH010000028">
    <property type="protein sequence ID" value="GAA4126251.1"/>
    <property type="molecule type" value="Genomic_DNA"/>
</dbReference>
<evidence type="ECO:0000313" key="4">
    <source>
        <dbReference type="EMBL" id="GAA4126251.1"/>
    </source>
</evidence>
<dbReference type="InterPro" id="IPR043839">
    <property type="entry name" value="PafC_HTH"/>
</dbReference>
<dbReference type="Pfam" id="PF25583">
    <property type="entry name" value="WCX"/>
    <property type="match status" value="1"/>
</dbReference>
<reference evidence="5" key="1">
    <citation type="journal article" date="2019" name="Int. J. Syst. Evol. Microbiol.">
        <title>The Global Catalogue of Microorganisms (GCM) 10K type strain sequencing project: providing services to taxonomists for standard genome sequencing and annotation.</title>
        <authorList>
            <consortium name="The Broad Institute Genomics Platform"/>
            <consortium name="The Broad Institute Genome Sequencing Center for Infectious Disease"/>
            <person name="Wu L."/>
            <person name="Ma J."/>
        </authorList>
    </citation>
    <scope>NUCLEOTIDE SEQUENCE [LARGE SCALE GENOMIC DNA]</scope>
    <source>
        <strain evidence="5">JCM 16703</strain>
    </source>
</reference>
<organism evidence="4 5">
    <name type="scientific">Nocardioides fonticola</name>
    <dbReference type="NCBI Taxonomy" id="450363"/>
    <lineage>
        <taxon>Bacteria</taxon>
        <taxon>Bacillati</taxon>
        <taxon>Actinomycetota</taxon>
        <taxon>Actinomycetes</taxon>
        <taxon>Propionibacteriales</taxon>
        <taxon>Nocardioidaceae</taxon>
        <taxon>Nocardioides</taxon>
    </lineage>
</organism>
<feature type="domain" description="PafC HTH" evidence="2">
    <location>
        <begin position="14"/>
        <end position="134"/>
    </location>
</feature>
<dbReference type="InterPro" id="IPR026881">
    <property type="entry name" value="WYL_dom"/>
</dbReference>
<keyword evidence="5" id="KW-1185">Reference proteome</keyword>